<dbReference type="Proteomes" id="UP000601055">
    <property type="component" value="Unassembled WGS sequence"/>
</dbReference>
<dbReference type="RefSeq" id="WP_182922704.1">
    <property type="nucleotide sequence ID" value="NZ_WNXD01000002.1"/>
</dbReference>
<comment type="caution">
    <text evidence="2">The sequence shown here is derived from an EMBL/GenBank/DDBJ whole genome shotgun (WGS) entry which is preliminary data.</text>
</comment>
<accession>A0A923E0J3</accession>
<evidence type="ECO:0000313" key="3">
    <source>
        <dbReference type="Proteomes" id="UP000601055"/>
    </source>
</evidence>
<evidence type="ECO:0000256" key="1">
    <source>
        <dbReference type="SAM" id="SignalP"/>
    </source>
</evidence>
<reference evidence="2" key="1">
    <citation type="submission" date="2019-11" db="EMBL/GenBank/DDBJ databases">
        <title>Description of Pedobacter sp. LMG 31464T.</title>
        <authorList>
            <person name="Carlier A."/>
            <person name="Qi S."/>
            <person name="Vandamme P."/>
        </authorList>
    </citation>
    <scope>NUCLEOTIDE SEQUENCE</scope>
    <source>
        <strain evidence="2">LMG 31464</strain>
    </source>
</reference>
<keyword evidence="1" id="KW-0732">Signal</keyword>
<dbReference type="NCBIfam" id="TIGR04131">
    <property type="entry name" value="Bac_Flav_CTERM"/>
    <property type="match status" value="1"/>
</dbReference>
<evidence type="ECO:0000313" key="2">
    <source>
        <dbReference type="EMBL" id="MBB2146030.1"/>
    </source>
</evidence>
<feature type="signal peptide" evidence="1">
    <location>
        <begin position="1"/>
        <end position="19"/>
    </location>
</feature>
<dbReference type="InterPro" id="IPR026341">
    <property type="entry name" value="T9SS_type_B"/>
</dbReference>
<keyword evidence="3" id="KW-1185">Reference proteome</keyword>
<sequence>MKKILLVFFLVYCVNNLKAEVFTVTSNANDGSGSLREAIKSANANPVGGIDYIEFNIQGNSVLDFTIALESELPILTSNIVIDATTQPSIAGLVLPNANIKINLIRVVTAYFSGLRLDNAKNIEIYGLSFSNFKSDPAGSVDDKKAGIFLLNTSDVIIGAPGKPNCFNNNYAGILSPYIIPRNDVVNIKISSNIIGLGENGLNAQPNETGIDLSFLKNSIIGGDTPEEGNLITANTIKGIALGGADGGIKIVNNVIGLDKTFIKTIASPSAIGIYVNGELSIPIISKNIICAQNIGVEMDYVNGGFIISNNKIGTSVTGNESFGNTTGIHVNFCNKGMIGGSVVNDGNSIAYNKTGVLIEIAYPISMLKNSFYCNSLAAVTYKNLPAGKFITQSHITNLSATGASGTYLPNSIIELFYTDSCPDCQGKTWFATVPTDANGNWVYDGPITGKVTSMGTNPDGATSTFSKPFIDNTSASIAGVVCGATTGSIEVNVFDSSVFAWYNVNNPNVVVSNERKLTNVGAGTYFLKAGQNGLCDPPQSANFTIDGNANGINDLQIDKNQTYCGSSMGYIKKITVVNDLPRTWYRVGGGIVSDKNDLENVPAGKYYFTIGDGACKVTSNIYTIENIIITYTARPNQVQIKNATCGNDNGSIAILGYENQKPDSFKWFDAQNNEIRATENLLDVAPGKYTLMGYGINGCSNKIGEFEIFEAPLPIINYAAMQQYINCDGKAISTSGIAINGSTNPYTYKWLNEDGNTVSSLLNISGVAPGKYILKVIDKNGCEVDGQLLDFTTLQSSALDIPNSITPNGDGVNDVWEIKGTHNYPNGDFSIYNRNGNRVFYSKGYAKPFNGVYNGRILPTGVYYYVIDLKTNCGIQSGSLTILR</sequence>
<dbReference type="AlphaFoldDB" id="A0A923E0J3"/>
<dbReference type="EMBL" id="WNXD01000002">
    <property type="protein sequence ID" value="MBB2146030.1"/>
    <property type="molecule type" value="Genomic_DNA"/>
</dbReference>
<name>A0A923E0J3_9SPHI</name>
<organism evidence="2 3">
    <name type="scientific">Pedobacter planticolens</name>
    <dbReference type="NCBI Taxonomy" id="2679964"/>
    <lineage>
        <taxon>Bacteria</taxon>
        <taxon>Pseudomonadati</taxon>
        <taxon>Bacteroidota</taxon>
        <taxon>Sphingobacteriia</taxon>
        <taxon>Sphingobacteriales</taxon>
        <taxon>Sphingobacteriaceae</taxon>
        <taxon>Pedobacter</taxon>
    </lineage>
</organism>
<dbReference type="Pfam" id="PF13585">
    <property type="entry name" value="CHU_C"/>
    <property type="match status" value="1"/>
</dbReference>
<gene>
    <name evidence="2" type="ORF">GM921_11075</name>
</gene>
<protein>
    <submittedName>
        <fullName evidence="2">T9SS type B sorting domain-containing protein</fullName>
    </submittedName>
</protein>
<feature type="chain" id="PRO_5037657389" evidence="1">
    <location>
        <begin position="20"/>
        <end position="885"/>
    </location>
</feature>
<proteinExistence type="predicted"/>